<accession>A0A081NBY6</accession>
<feature type="domain" description="UspA" evidence="5">
    <location>
        <begin position="6"/>
        <end position="126"/>
    </location>
</feature>
<dbReference type="GO" id="GO:0005737">
    <property type="term" value="C:cytoplasm"/>
    <property type="evidence" value="ECO:0007669"/>
    <property type="project" value="UniProtKB-SubCell"/>
</dbReference>
<protein>
    <recommendedName>
        <fullName evidence="5">UspA domain-containing protein</fullName>
    </recommendedName>
</protein>
<comment type="subcellular location">
    <subcellularLocation>
        <location evidence="1">Cytoplasm</location>
    </subcellularLocation>
</comment>
<dbReference type="Gene3D" id="3.40.50.12370">
    <property type="match status" value="1"/>
</dbReference>
<dbReference type="eggNOG" id="COG0589">
    <property type="taxonomic scope" value="Bacteria"/>
</dbReference>
<dbReference type="PANTHER" id="PTHR47892:SF1">
    <property type="entry name" value="UNIVERSAL STRESS PROTEIN E"/>
    <property type="match status" value="1"/>
</dbReference>
<dbReference type="Pfam" id="PF00582">
    <property type="entry name" value="Usp"/>
    <property type="match status" value="2"/>
</dbReference>
<sequence length="286" mass="32036">MRGVAKILVVIDTRKKKQIALNRAVDIVKATGSELHVLSANPKPSEASREKLEAFSARIRDQGIEVHTQEKWSKTLVDTIIHVRQMERCHLVIKDYKPEGGLLSAFSTPDDWNLLRQCRVPVLLVRHDRTYHGSHMLAAVNGDPDDKHHHQLNQAILQNARISADVYGATLHLSTAHPTTMLAIQDQGDGTTDKDRYLSHCQQYAKNYGIMPKDIHVRPGPAESLIPELSRELQVSLLVMGTQARTGLPAVALGNTAEQLISDIDTDLLVVQPRHHMIPLERELER</sequence>
<comment type="similarity">
    <text evidence="2">Belongs to the universal stress protein A family.</text>
</comment>
<dbReference type="Proteomes" id="UP000028006">
    <property type="component" value="Unassembled WGS sequence"/>
</dbReference>
<feature type="domain" description="UspA" evidence="5">
    <location>
        <begin position="155"/>
        <end position="271"/>
    </location>
</feature>
<dbReference type="PANTHER" id="PTHR47892">
    <property type="entry name" value="UNIVERSAL STRESS PROTEIN E"/>
    <property type="match status" value="1"/>
</dbReference>
<evidence type="ECO:0000256" key="3">
    <source>
        <dbReference type="ARBA" id="ARBA00022490"/>
    </source>
</evidence>
<dbReference type="InterPro" id="IPR006016">
    <property type="entry name" value="UspA"/>
</dbReference>
<dbReference type="SMR" id="A0A081NBY6"/>
<gene>
    <name evidence="6" type="ORF">GZ77_05600</name>
</gene>
<dbReference type="InterPro" id="IPR006015">
    <property type="entry name" value="Universal_stress_UspA"/>
</dbReference>
<evidence type="ECO:0000313" key="6">
    <source>
        <dbReference type="EMBL" id="KEQ15959.1"/>
    </source>
</evidence>
<dbReference type="AlphaFoldDB" id="A0A081NBY6"/>
<dbReference type="RefSeq" id="WP_034873223.1">
    <property type="nucleotide sequence ID" value="NZ_JOKG01000001.1"/>
</dbReference>
<keyword evidence="3" id="KW-0963">Cytoplasm</keyword>
<evidence type="ECO:0000256" key="4">
    <source>
        <dbReference type="ARBA" id="ARBA00037131"/>
    </source>
</evidence>
<organism evidence="6 7">
    <name type="scientific">Endozoicomonas montiporae</name>
    <dbReference type="NCBI Taxonomy" id="1027273"/>
    <lineage>
        <taxon>Bacteria</taxon>
        <taxon>Pseudomonadati</taxon>
        <taxon>Pseudomonadota</taxon>
        <taxon>Gammaproteobacteria</taxon>
        <taxon>Oceanospirillales</taxon>
        <taxon>Endozoicomonadaceae</taxon>
        <taxon>Endozoicomonas</taxon>
    </lineage>
</organism>
<evidence type="ECO:0000256" key="2">
    <source>
        <dbReference type="ARBA" id="ARBA00008791"/>
    </source>
</evidence>
<evidence type="ECO:0000313" key="7">
    <source>
        <dbReference type="Proteomes" id="UP000028006"/>
    </source>
</evidence>
<reference evidence="6 7" key="1">
    <citation type="submission" date="2014-06" db="EMBL/GenBank/DDBJ databases">
        <title>Whole Genome Sequences of Three Symbiotic Endozoicomonas Bacteria.</title>
        <authorList>
            <person name="Neave M.J."/>
            <person name="Apprill A."/>
            <person name="Voolstra C.R."/>
        </authorList>
    </citation>
    <scope>NUCLEOTIDE SEQUENCE [LARGE SCALE GENOMIC DNA]</scope>
    <source>
        <strain evidence="6 7">LMG 24815</strain>
    </source>
</reference>
<evidence type="ECO:0000259" key="5">
    <source>
        <dbReference type="Pfam" id="PF00582"/>
    </source>
</evidence>
<evidence type="ECO:0000256" key="1">
    <source>
        <dbReference type="ARBA" id="ARBA00004496"/>
    </source>
</evidence>
<comment type="function">
    <text evidence="4">Required for resistance to DNA-damaging agents.</text>
</comment>
<dbReference type="SUPFAM" id="SSF52402">
    <property type="entry name" value="Adenine nucleotide alpha hydrolases-like"/>
    <property type="match status" value="2"/>
</dbReference>
<keyword evidence="7" id="KW-1185">Reference proteome</keyword>
<dbReference type="EMBL" id="JOKG01000001">
    <property type="protein sequence ID" value="KEQ15959.1"/>
    <property type="molecule type" value="Genomic_DNA"/>
</dbReference>
<name>A0A081NBY6_9GAMM</name>
<dbReference type="PRINTS" id="PR01438">
    <property type="entry name" value="UNVRSLSTRESS"/>
</dbReference>
<comment type="caution">
    <text evidence="6">The sequence shown here is derived from an EMBL/GenBank/DDBJ whole genome shotgun (WGS) entry which is preliminary data.</text>
</comment>
<proteinExistence type="inferred from homology"/>